<accession>A0A381SAP7</accession>
<protein>
    <submittedName>
        <fullName evidence="1">Uncharacterized protein</fullName>
    </submittedName>
</protein>
<dbReference type="EMBL" id="UINC01002793">
    <property type="protein sequence ID" value="SVA00361.1"/>
    <property type="molecule type" value="Genomic_DNA"/>
</dbReference>
<dbReference type="AlphaFoldDB" id="A0A381SAP7"/>
<organism evidence="1">
    <name type="scientific">marine metagenome</name>
    <dbReference type="NCBI Taxonomy" id="408172"/>
    <lineage>
        <taxon>unclassified sequences</taxon>
        <taxon>metagenomes</taxon>
        <taxon>ecological metagenomes</taxon>
    </lineage>
</organism>
<gene>
    <name evidence="1" type="ORF">METZ01_LOCUS53215</name>
</gene>
<name>A0A381SAP7_9ZZZZ</name>
<proteinExistence type="predicted"/>
<evidence type="ECO:0000313" key="1">
    <source>
        <dbReference type="EMBL" id="SVA00361.1"/>
    </source>
</evidence>
<reference evidence="1" key="1">
    <citation type="submission" date="2018-05" db="EMBL/GenBank/DDBJ databases">
        <authorList>
            <person name="Lanie J.A."/>
            <person name="Ng W.-L."/>
            <person name="Kazmierczak K.M."/>
            <person name="Andrzejewski T.M."/>
            <person name="Davidsen T.M."/>
            <person name="Wayne K.J."/>
            <person name="Tettelin H."/>
            <person name="Glass J.I."/>
            <person name="Rusch D."/>
            <person name="Podicherti R."/>
            <person name="Tsui H.-C.T."/>
            <person name="Winkler M.E."/>
        </authorList>
    </citation>
    <scope>NUCLEOTIDE SEQUENCE</scope>
</reference>
<sequence>MEVRKANPRGDGSEVLRNHRSLDFWGEHTKLFQCLPAVDPLGHGKQTGVSFNLRGLDSAIEQPLHCIGVIHPV</sequence>